<evidence type="ECO:0000313" key="6">
    <source>
        <dbReference type="Proteomes" id="UP000070371"/>
    </source>
</evidence>
<name>A0A126V1B2_9RHOB</name>
<reference evidence="5 6" key="1">
    <citation type="submission" date="2016-02" db="EMBL/GenBank/DDBJ databases">
        <title>Complete genome sequence of Halocynthiibacter arcticus PAMC 20958t from arctic marine sediment.</title>
        <authorList>
            <person name="Lee Y.M."/>
            <person name="Baek K."/>
            <person name="Lee H.K."/>
            <person name="Shin S.C."/>
        </authorList>
    </citation>
    <scope>NUCLEOTIDE SEQUENCE [LARGE SCALE GENOMIC DNA]</scope>
    <source>
        <strain evidence="5">PAMC 20958</strain>
    </source>
</reference>
<proteinExistence type="inferred from homology"/>
<dbReference type="Proteomes" id="UP000070371">
    <property type="component" value="Chromosome"/>
</dbReference>
<dbReference type="GO" id="GO:0008840">
    <property type="term" value="F:4-hydroxy-tetrahydrodipicolinate synthase activity"/>
    <property type="evidence" value="ECO:0007669"/>
    <property type="project" value="TreeGrafter"/>
</dbReference>
<feature type="binding site" evidence="4">
    <location>
        <position position="212"/>
    </location>
    <ligand>
        <name>pyruvate</name>
        <dbReference type="ChEBI" id="CHEBI:15361"/>
    </ligand>
</feature>
<dbReference type="PANTHER" id="PTHR12128">
    <property type="entry name" value="DIHYDRODIPICOLINATE SYNTHASE"/>
    <property type="match status" value="1"/>
</dbReference>
<dbReference type="InterPro" id="IPR002220">
    <property type="entry name" value="DapA-like"/>
</dbReference>
<feature type="active site" description="Proton donor/acceptor" evidence="3">
    <location>
        <position position="141"/>
    </location>
</feature>
<protein>
    <submittedName>
        <fullName evidence="5">Dihydrodipicolinate synthase family protein</fullName>
    </submittedName>
</protein>
<evidence type="ECO:0000313" key="5">
    <source>
        <dbReference type="EMBL" id="AML52080.1"/>
    </source>
</evidence>
<evidence type="ECO:0000256" key="2">
    <source>
        <dbReference type="PIRNR" id="PIRNR001365"/>
    </source>
</evidence>
<dbReference type="PIRSF" id="PIRSF001365">
    <property type="entry name" value="DHDPS"/>
    <property type="match status" value="1"/>
</dbReference>
<sequence>MKKTRIFGLSAALVTPFGPTGDPDLTRVVSHAKFVISGGCDSVTLFGTTGEGFGLSSHERRDILEAVSGALSKDTPIGVGILTCDIATAAEQALSAYAGGASRLLMAPPFFMKNMGDDGLFAWYSAVFDRIGDALKNVILYHIPSQTAVPISVELVSRLRAAYPGVITGIKDSSGDWDTTKKYLAAHGDISILVGDERQLPKAMANGAEGSICGVSNFLPGLLRSIIHEGADARLLSGIVDMVVAGPVTPSVKVLTAHVSNDPEFIRVRPPLSQLSEAAQKALIQGYEAAMAKG</sequence>
<dbReference type="AlphaFoldDB" id="A0A126V1B2"/>
<gene>
    <name evidence="5" type="ORF">RC74_13070</name>
</gene>
<dbReference type="SUPFAM" id="SSF51569">
    <property type="entry name" value="Aldolase"/>
    <property type="match status" value="1"/>
</dbReference>
<feature type="active site" description="Schiff-base intermediate with substrate" evidence="3">
    <location>
        <position position="171"/>
    </location>
</feature>
<dbReference type="PANTHER" id="PTHR12128:SF67">
    <property type="entry name" value="BLR3884 PROTEIN"/>
    <property type="match status" value="1"/>
</dbReference>
<dbReference type="RefSeq" id="WP_039003852.1">
    <property type="nucleotide sequence ID" value="NZ_CP014327.1"/>
</dbReference>
<dbReference type="PRINTS" id="PR00146">
    <property type="entry name" value="DHPICSNTHASE"/>
</dbReference>
<keyword evidence="6" id="KW-1185">Reference proteome</keyword>
<evidence type="ECO:0000256" key="4">
    <source>
        <dbReference type="PIRSR" id="PIRSR001365-2"/>
    </source>
</evidence>
<dbReference type="EMBL" id="CP014327">
    <property type="protein sequence ID" value="AML52080.1"/>
    <property type="molecule type" value="Genomic_DNA"/>
</dbReference>
<evidence type="ECO:0000256" key="1">
    <source>
        <dbReference type="ARBA" id="ARBA00023239"/>
    </source>
</evidence>
<dbReference type="OrthoDB" id="9782828at2"/>
<dbReference type="Pfam" id="PF00701">
    <property type="entry name" value="DHDPS"/>
    <property type="match status" value="1"/>
</dbReference>
<accession>A0A126V1B2</accession>
<feature type="binding site" evidence="4">
    <location>
        <position position="49"/>
    </location>
    <ligand>
        <name>pyruvate</name>
        <dbReference type="ChEBI" id="CHEBI:15361"/>
    </ligand>
</feature>
<evidence type="ECO:0000256" key="3">
    <source>
        <dbReference type="PIRSR" id="PIRSR001365-1"/>
    </source>
</evidence>
<organism evidence="5 6">
    <name type="scientific">Falsihalocynthiibacter arcticus</name>
    <dbReference type="NCBI Taxonomy" id="1579316"/>
    <lineage>
        <taxon>Bacteria</taxon>
        <taxon>Pseudomonadati</taxon>
        <taxon>Pseudomonadota</taxon>
        <taxon>Alphaproteobacteria</taxon>
        <taxon>Rhodobacterales</taxon>
        <taxon>Roseobacteraceae</taxon>
        <taxon>Falsihalocynthiibacter</taxon>
    </lineage>
</organism>
<dbReference type="InterPro" id="IPR013785">
    <property type="entry name" value="Aldolase_TIM"/>
</dbReference>
<dbReference type="CDD" id="cd00408">
    <property type="entry name" value="DHDPS-like"/>
    <property type="match status" value="1"/>
</dbReference>
<keyword evidence="1 2" id="KW-0456">Lyase</keyword>
<dbReference type="STRING" id="1579316.RC74_13070"/>
<dbReference type="SMART" id="SM01130">
    <property type="entry name" value="DHDPS"/>
    <property type="match status" value="1"/>
</dbReference>
<dbReference type="KEGG" id="hat:RC74_13070"/>
<dbReference type="Gene3D" id="3.20.20.70">
    <property type="entry name" value="Aldolase class I"/>
    <property type="match status" value="1"/>
</dbReference>
<comment type="similarity">
    <text evidence="2">Belongs to the DapA family.</text>
</comment>